<gene>
    <name evidence="3" type="ORF">CX676_07985</name>
</gene>
<feature type="domain" description="Cupin type-2" evidence="2">
    <location>
        <begin position="50"/>
        <end position="121"/>
    </location>
</feature>
<dbReference type="PANTHER" id="PTHR35848:SF9">
    <property type="entry name" value="SLL1358 PROTEIN"/>
    <property type="match status" value="1"/>
</dbReference>
<organism evidence="3 4">
    <name type="scientific">Paracoccus zhejiangensis</name>
    <dbReference type="NCBI Taxonomy" id="1077935"/>
    <lineage>
        <taxon>Bacteria</taxon>
        <taxon>Pseudomonadati</taxon>
        <taxon>Pseudomonadota</taxon>
        <taxon>Alphaproteobacteria</taxon>
        <taxon>Rhodobacterales</taxon>
        <taxon>Paracoccaceae</taxon>
        <taxon>Paracoccus</taxon>
    </lineage>
</organism>
<proteinExistence type="predicted"/>
<keyword evidence="1" id="KW-0479">Metal-binding</keyword>
<dbReference type="InterPro" id="IPR014710">
    <property type="entry name" value="RmlC-like_jellyroll"/>
</dbReference>
<name>A0A2H5EXR7_9RHOB</name>
<dbReference type="Pfam" id="PF07883">
    <property type="entry name" value="Cupin_2"/>
    <property type="match status" value="1"/>
</dbReference>
<evidence type="ECO:0000313" key="3">
    <source>
        <dbReference type="EMBL" id="AUH64101.1"/>
    </source>
</evidence>
<dbReference type="Proteomes" id="UP000234530">
    <property type="component" value="Chromosome"/>
</dbReference>
<reference evidence="3 4" key="1">
    <citation type="journal article" date="2013" name="Antonie Van Leeuwenhoek">
        <title>Paracoccus zhejiangensis sp. nov., isolated from activated sludge in wastewater-treatment system.</title>
        <authorList>
            <person name="Wu Z.G."/>
            <person name="Zhang D.F."/>
            <person name="Liu Y.L."/>
            <person name="Wang F."/>
            <person name="Jiang X."/>
            <person name="Li C."/>
            <person name="Li S.P."/>
            <person name="Hong Q."/>
            <person name="Li W.J."/>
        </authorList>
    </citation>
    <scope>NUCLEOTIDE SEQUENCE [LARGE SCALE GENOMIC DNA]</scope>
    <source>
        <strain evidence="3 4">J6</strain>
    </source>
</reference>
<dbReference type="SUPFAM" id="SSF51182">
    <property type="entry name" value="RmlC-like cupins"/>
    <property type="match status" value="1"/>
</dbReference>
<evidence type="ECO:0000313" key="4">
    <source>
        <dbReference type="Proteomes" id="UP000234530"/>
    </source>
</evidence>
<dbReference type="AlphaFoldDB" id="A0A2H5EXR7"/>
<dbReference type="GO" id="GO:0046872">
    <property type="term" value="F:metal ion binding"/>
    <property type="evidence" value="ECO:0007669"/>
    <property type="project" value="UniProtKB-KW"/>
</dbReference>
<dbReference type="EMBL" id="CP025430">
    <property type="protein sequence ID" value="AUH64101.1"/>
    <property type="molecule type" value="Genomic_DNA"/>
</dbReference>
<sequence length="161" mass="17461">MWLGCGAASRQPAVILRKGSVAGQKIEGSAPRIEERFGDIAGTRILGINIVTLEPGQKSAKRHWHSGSDEFVMVLEGRATVIDDDGPVEIGPGDMAIWSAGTENAHHIVNRSDAPLRYLCAGTNPEAETVRYPDDGETLHWIRPNWHVLGDDGVVRRSGSE</sequence>
<dbReference type="InterPro" id="IPR011051">
    <property type="entry name" value="RmlC_Cupin_sf"/>
</dbReference>
<accession>A0A2H5EXR7</accession>
<dbReference type="InterPro" id="IPR013096">
    <property type="entry name" value="Cupin_2"/>
</dbReference>
<evidence type="ECO:0000256" key="1">
    <source>
        <dbReference type="ARBA" id="ARBA00022723"/>
    </source>
</evidence>
<dbReference type="InterPro" id="IPR051610">
    <property type="entry name" value="GPI/OXD"/>
</dbReference>
<keyword evidence="4" id="KW-1185">Reference proteome</keyword>
<dbReference type="CDD" id="cd02224">
    <property type="entry name" value="cupin_SPO2919-like"/>
    <property type="match status" value="1"/>
</dbReference>
<protein>
    <recommendedName>
        <fullName evidence="2">Cupin type-2 domain-containing protein</fullName>
    </recommendedName>
</protein>
<evidence type="ECO:0000259" key="2">
    <source>
        <dbReference type="Pfam" id="PF07883"/>
    </source>
</evidence>
<dbReference type="Gene3D" id="2.60.120.10">
    <property type="entry name" value="Jelly Rolls"/>
    <property type="match status" value="1"/>
</dbReference>
<dbReference type="KEGG" id="pzh:CX676_07985"/>
<dbReference type="PANTHER" id="PTHR35848">
    <property type="entry name" value="OXALATE-BINDING PROTEIN"/>
    <property type="match status" value="1"/>
</dbReference>